<keyword evidence="3" id="KW-1185">Reference proteome</keyword>
<dbReference type="AlphaFoldDB" id="Q6ANP4"/>
<evidence type="ECO:0000259" key="1">
    <source>
        <dbReference type="PROSITE" id="PS50206"/>
    </source>
</evidence>
<dbReference type="Proteomes" id="UP000000602">
    <property type="component" value="Chromosome"/>
</dbReference>
<dbReference type="InterPro" id="IPR001763">
    <property type="entry name" value="Rhodanese-like_dom"/>
</dbReference>
<dbReference type="CDD" id="cd01045">
    <property type="entry name" value="Ferritin_like_AB"/>
    <property type="match status" value="1"/>
</dbReference>
<sequence length="197" mass="21980">MQLLAGKGFSKIYNLSGGINAWEKEVAVGPEDSGMYLFSPETTAEDAIITGFGLEMGLRDFYLSMKSKVKSEKAAKLFQKLADVELLHEKQLLELYNGLVGEKVSLDEFQKKIVEPSMEGGLTTDQYLQRYDFNMESELDILSLAMAIEVQALDLYLRAADGSEVGLARETLLHIAAEERTHIAMLSQHIDQLEELV</sequence>
<dbReference type="EMBL" id="CR522870">
    <property type="protein sequence ID" value="CAG36030.1"/>
    <property type="molecule type" value="Genomic_DNA"/>
</dbReference>
<evidence type="ECO:0000313" key="2">
    <source>
        <dbReference type="EMBL" id="CAG36030.1"/>
    </source>
</evidence>
<dbReference type="GO" id="GO:0016491">
    <property type="term" value="F:oxidoreductase activity"/>
    <property type="evidence" value="ECO:0007669"/>
    <property type="project" value="InterPro"/>
</dbReference>
<protein>
    <recommendedName>
        <fullName evidence="1">Rhodanese domain-containing protein</fullName>
    </recommendedName>
</protein>
<dbReference type="SUPFAM" id="SSF47240">
    <property type="entry name" value="Ferritin-like"/>
    <property type="match status" value="1"/>
</dbReference>
<dbReference type="Gene3D" id="1.20.1260.10">
    <property type="match status" value="1"/>
</dbReference>
<dbReference type="STRING" id="177439.DP1301"/>
<dbReference type="Pfam" id="PF02915">
    <property type="entry name" value="Rubrerythrin"/>
    <property type="match status" value="1"/>
</dbReference>
<reference evidence="3" key="1">
    <citation type="journal article" date="2004" name="Environ. Microbiol.">
        <title>The genome of Desulfotalea psychrophila, a sulfate-reducing bacterium from permanently cold Arctic sediments.</title>
        <authorList>
            <person name="Rabus R."/>
            <person name="Ruepp A."/>
            <person name="Frickey T."/>
            <person name="Rattei T."/>
            <person name="Fartmann B."/>
            <person name="Stark M."/>
            <person name="Bauer M."/>
            <person name="Zibat A."/>
            <person name="Lombardot T."/>
            <person name="Becker I."/>
            <person name="Amann J."/>
            <person name="Gellner K."/>
            <person name="Teeling H."/>
            <person name="Leuschner W.D."/>
            <person name="Gloeckner F.-O."/>
            <person name="Lupas A.N."/>
            <person name="Amann R."/>
            <person name="Klenk H.-P."/>
        </authorList>
    </citation>
    <scope>NUCLEOTIDE SEQUENCE [LARGE SCALE GENOMIC DNA]</scope>
    <source>
        <strain evidence="3">DSM 12343 / LSv54</strain>
    </source>
</reference>
<dbReference type="eggNOG" id="COG1633">
    <property type="taxonomic scope" value="Bacteria"/>
</dbReference>
<dbReference type="KEGG" id="dps:DP1301"/>
<organism evidence="2 3">
    <name type="scientific">Desulfotalea psychrophila (strain LSv54 / DSM 12343)</name>
    <dbReference type="NCBI Taxonomy" id="177439"/>
    <lineage>
        <taxon>Bacteria</taxon>
        <taxon>Pseudomonadati</taxon>
        <taxon>Thermodesulfobacteriota</taxon>
        <taxon>Desulfobulbia</taxon>
        <taxon>Desulfobulbales</taxon>
        <taxon>Desulfocapsaceae</taxon>
        <taxon>Desulfotalea</taxon>
    </lineage>
</organism>
<dbReference type="InterPro" id="IPR012347">
    <property type="entry name" value="Ferritin-like"/>
</dbReference>
<dbReference type="GO" id="GO:0046872">
    <property type="term" value="F:metal ion binding"/>
    <property type="evidence" value="ECO:0007669"/>
    <property type="project" value="InterPro"/>
</dbReference>
<dbReference type="InterPro" id="IPR003251">
    <property type="entry name" value="Rr_diiron-bd_dom"/>
</dbReference>
<dbReference type="PROSITE" id="PS50206">
    <property type="entry name" value="RHODANESE_3"/>
    <property type="match status" value="1"/>
</dbReference>
<dbReference type="HOGENOM" id="CLU_084155_0_0_7"/>
<feature type="domain" description="Rhodanese" evidence="1">
    <location>
        <begin position="2"/>
        <end position="27"/>
    </location>
</feature>
<proteinExistence type="predicted"/>
<dbReference type="InterPro" id="IPR009078">
    <property type="entry name" value="Ferritin-like_SF"/>
</dbReference>
<accession>Q6ANP4</accession>
<gene>
    <name evidence="2" type="ordered locus">DP1301</name>
</gene>
<dbReference type="OrthoDB" id="285281at2"/>
<name>Q6ANP4_DESPS</name>
<evidence type="ECO:0000313" key="3">
    <source>
        <dbReference type="Proteomes" id="UP000000602"/>
    </source>
</evidence>